<keyword evidence="8 10" id="KW-1015">Disulfide bond</keyword>
<evidence type="ECO:0000256" key="5">
    <source>
        <dbReference type="ARBA" id="ARBA00022729"/>
    </source>
</evidence>
<reference evidence="14" key="1">
    <citation type="submission" date="2025-08" db="UniProtKB">
        <authorList>
            <consortium name="RefSeq"/>
        </authorList>
    </citation>
    <scope>IDENTIFICATION</scope>
    <source>
        <tissue evidence="14">Gonad</tissue>
    </source>
</reference>
<dbReference type="InterPro" id="IPR018097">
    <property type="entry name" value="EGF_Ca-bd_CS"/>
</dbReference>
<accession>A0A6P4XSI4</accession>
<dbReference type="AlphaFoldDB" id="A0A6P4XSI4"/>
<proteinExistence type="predicted"/>
<evidence type="ECO:0000256" key="10">
    <source>
        <dbReference type="PROSITE-ProRule" id="PRU00076"/>
    </source>
</evidence>
<dbReference type="Gene3D" id="2.60.40.10">
    <property type="entry name" value="Immunoglobulins"/>
    <property type="match status" value="1"/>
</dbReference>
<dbReference type="FunFam" id="2.10.25.10:FF:000005">
    <property type="entry name" value="Fibrillin 2"/>
    <property type="match status" value="1"/>
</dbReference>
<keyword evidence="13" id="KW-1185">Reference proteome</keyword>
<dbReference type="InterPro" id="IPR009030">
    <property type="entry name" value="Growth_fac_rcpt_cys_sf"/>
</dbReference>
<evidence type="ECO:0000256" key="4">
    <source>
        <dbReference type="ARBA" id="ARBA00022536"/>
    </source>
</evidence>
<gene>
    <name evidence="14" type="primary">LOC109466325</name>
</gene>
<feature type="domain" description="EGF-like" evidence="12">
    <location>
        <begin position="447"/>
        <end position="487"/>
    </location>
</feature>
<evidence type="ECO:0000256" key="6">
    <source>
        <dbReference type="ARBA" id="ARBA00022737"/>
    </source>
</evidence>
<dbReference type="GO" id="GO:0005576">
    <property type="term" value="C:extracellular region"/>
    <property type="evidence" value="ECO:0007669"/>
    <property type="project" value="UniProtKB-SubCell"/>
</dbReference>
<dbReference type="PANTHER" id="PTHR24039">
    <property type="entry name" value="FIBRILLIN-RELATED"/>
    <property type="match status" value="1"/>
</dbReference>
<dbReference type="InterPro" id="IPR013783">
    <property type="entry name" value="Ig-like_fold"/>
</dbReference>
<dbReference type="SUPFAM" id="SSF57184">
    <property type="entry name" value="Growth factor receptor domain"/>
    <property type="match status" value="2"/>
</dbReference>
<dbReference type="KEGG" id="bbel:109466325"/>
<evidence type="ECO:0000313" key="13">
    <source>
        <dbReference type="Proteomes" id="UP000515135"/>
    </source>
</evidence>
<evidence type="ECO:0000259" key="12">
    <source>
        <dbReference type="PROSITE" id="PS50026"/>
    </source>
</evidence>
<dbReference type="PANTHER" id="PTHR24039:SF58">
    <property type="entry name" value="EGF-LIKE DOMAIN-CONTAINING PROTEIN"/>
    <property type="match status" value="1"/>
</dbReference>
<dbReference type="PROSITE" id="PS50026">
    <property type="entry name" value="EGF_3"/>
    <property type="match status" value="3"/>
</dbReference>
<dbReference type="OrthoDB" id="5966313at2759"/>
<keyword evidence="4 10" id="KW-0245">EGF-like domain</keyword>
<dbReference type="RefSeq" id="XP_019619600.1">
    <property type="nucleotide sequence ID" value="XM_019764041.1"/>
</dbReference>
<keyword evidence="6" id="KW-0677">Repeat</keyword>
<dbReference type="InterPro" id="IPR000742">
    <property type="entry name" value="EGF"/>
</dbReference>
<evidence type="ECO:0000256" key="9">
    <source>
        <dbReference type="ARBA" id="ARBA00023180"/>
    </source>
</evidence>
<dbReference type="GO" id="GO:0016020">
    <property type="term" value="C:membrane"/>
    <property type="evidence" value="ECO:0007669"/>
    <property type="project" value="UniProtKB-SubCell"/>
</dbReference>
<dbReference type="SMART" id="SM00181">
    <property type="entry name" value="EGF"/>
    <property type="match status" value="7"/>
</dbReference>
<sequence>MSQGQVTRDEGPRKSIFHYLHGESLANFTSPSFLPAFTDQILSFAGPDLESQARAVCGNDTACLFDVAETGDVEVGEMEKEGQRRFKEKVSGRENFPPVISAPEVVNVTPGQVARIQINATDPAGSEVTFTLWGEVPPGISILADGSYANVTINVTSDSPFSLKVIVTNYGNSSSLYWPVLAMCSCSPNGDCNSTYTDDLDPALVTEGNRFVQQRCVCQNGYTGKRCESDLDACSANFVPCFPGATCTDLPPPAGLDGYICSGCPMGYVMNENTCQDIDECETTEGSVCHHYCINLVGNFTCGCEEGYHLSDDGHSCKDIDECSVLNNCSQRCDNSPGSYVCGCWEGFTLQSDGIRCEPEKPCGLNEDPGCDPGTSDCILTVDGDPTCVCNKGYILLEDGVTCQDKNECATGENHCDQICNNTAGGYNCSCFDGFELTNNPVHPCSDIDECYEGTYNCSKGELCVNAPGSYTCVCSPGMYRQGEICSPSTTASSIVTVTSDSDQAYHNNAVVIVTEMRLEELTEAKLEAVKVATATSVTSWCASHMLEYEACSLERARKKRDSYAIRVYSENVRFLASFPRSLSDDVIAIAEYVTLQTSVLPADILFAAVQHGVIIIEEALGDKRIVRVVKATLFNITDEVPPTELQPAMEPAIYVITGLAAGLVVAAVIAFLYRCKRKSKISPRSEDIALTTEEHPQVRSIKTPSGLGALTDVSI</sequence>
<dbReference type="PROSITE" id="PS01187">
    <property type="entry name" value="EGF_CA"/>
    <property type="match status" value="2"/>
</dbReference>
<dbReference type="Pfam" id="PF12662">
    <property type="entry name" value="cEGF"/>
    <property type="match status" value="1"/>
</dbReference>
<keyword evidence="3" id="KW-0964">Secreted</keyword>
<comment type="subcellular location">
    <subcellularLocation>
        <location evidence="1">Membrane</location>
    </subcellularLocation>
    <subcellularLocation>
        <location evidence="2">Secreted</location>
    </subcellularLocation>
</comment>
<keyword evidence="7 11" id="KW-0472">Membrane</keyword>
<protein>
    <submittedName>
        <fullName evidence="14">Mucin-like protein</fullName>
    </submittedName>
</protein>
<evidence type="ECO:0000256" key="8">
    <source>
        <dbReference type="ARBA" id="ARBA00023157"/>
    </source>
</evidence>
<evidence type="ECO:0000256" key="3">
    <source>
        <dbReference type="ARBA" id="ARBA00022525"/>
    </source>
</evidence>
<dbReference type="PROSITE" id="PS00010">
    <property type="entry name" value="ASX_HYDROXYL"/>
    <property type="match status" value="2"/>
</dbReference>
<feature type="transmembrane region" description="Helical" evidence="11">
    <location>
        <begin position="653"/>
        <end position="674"/>
    </location>
</feature>
<dbReference type="GO" id="GO:0005509">
    <property type="term" value="F:calcium ion binding"/>
    <property type="evidence" value="ECO:0007669"/>
    <property type="project" value="InterPro"/>
</dbReference>
<dbReference type="Proteomes" id="UP000515135">
    <property type="component" value="Unplaced"/>
</dbReference>
<dbReference type="InterPro" id="IPR056619">
    <property type="entry name" value="C8-3_MUC4"/>
</dbReference>
<keyword evidence="11" id="KW-1133">Transmembrane helix</keyword>
<comment type="caution">
    <text evidence="10">Lacks conserved residue(s) required for the propagation of feature annotation.</text>
</comment>
<dbReference type="Pfam" id="PF07645">
    <property type="entry name" value="EGF_CA"/>
    <property type="match status" value="2"/>
</dbReference>
<organism evidence="13 14">
    <name type="scientific">Branchiostoma belcheri</name>
    <name type="common">Amphioxus</name>
    <dbReference type="NCBI Taxonomy" id="7741"/>
    <lineage>
        <taxon>Eukaryota</taxon>
        <taxon>Metazoa</taxon>
        <taxon>Chordata</taxon>
        <taxon>Cephalochordata</taxon>
        <taxon>Leptocardii</taxon>
        <taxon>Amphioxiformes</taxon>
        <taxon>Branchiostomatidae</taxon>
        <taxon>Branchiostoma</taxon>
    </lineage>
</organism>
<dbReference type="InterPro" id="IPR026823">
    <property type="entry name" value="cEGF"/>
</dbReference>
<feature type="domain" description="EGF-like" evidence="12">
    <location>
        <begin position="230"/>
        <end position="262"/>
    </location>
</feature>
<dbReference type="Pfam" id="PF23263">
    <property type="entry name" value="C8-3_MUC4"/>
    <property type="match status" value="1"/>
</dbReference>
<evidence type="ECO:0000313" key="14">
    <source>
        <dbReference type="RefSeq" id="XP_019619600.1"/>
    </source>
</evidence>
<keyword evidence="5" id="KW-0732">Signal</keyword>
<name>A0A6P4XSI4_BRABE</name>
<keyword evidence="9" id="KW-0325">Glycoprotein</keyword>
<evidence type="ECO:0000256" key="11">
    <source>
        <dbReference type="SAM" id="Phobius"/>
    </source>
</evidence>
<dbReference type="CDD" id="cd00054">
    <property type="entry name" value="EGF_CA"/>
    <property type="match status" value="3"/>
</dbReference>
<feature type="domain" description="EGF-like" evidence="12">
    <location>
        <begin position="319"/>
        <end position="358"/>
    </location>
</feature>
<dbReference type="PROSITE" id="PS01186">
    <property type="entry name" value="EGF_2"/>
    <property type="match status" value="3"/>
</dbReference>
<dbReference type="Gene3D" id="2.10.25.10">
    <property type="entry name" value="Laminin"/>
    <property type="match status" value="6"/>
</dbReference>
<dbReference type="FunFam" id="2.10.25.10:FF:000014">
    <property type="entry name" value="Latent-transforming growth factor beta-binding protein 3"/>
    <property type="match status" value="1"/>
</dbReference>
<evidence type="ECO:0000256" key="2">
    <source>
        <dbReference type="ARBA" id="ARBA00004613"/>
    </source>
</evidence>
<dbReference type="PROSITE" id="PS00022">
    <property type="entry name" value="EGF_1"/>
    <property type="match status" value="1"/>
</dbReference>
<dbReference type="SMART" id="SM00179">
    <property type="entry name" value="EGF_CA"/>
    <property type="match status" value="5"/>
</dbReference>
<evidence type="ECO:0000256" key="7">
    <source>
        <dbReference type="ARBA" id="ARBA00023136"/>
    </source>
</evidence>
<feature type="disulfide bond" evidence="10">
    <location>
        <begin position="323"/>
        <end position="333"/>
    </location>
</feature>
<dbReference type="InterPro" id="IPR001881">
    <property type="entry name" value="EGF-like_Ca-bd_dom"/>
</dbReference>
<dbReference type="InterPro" id="IPR000152">
    <property type="entry name" value="EGF-type_Asp/Asn_hydroxyl_site"/>
</dbReference>
<dbReference type="InterPro" id="IPR049883">
    <property type="entry name" value="NOTCH1_EGF-like"/>
</dbReference>
<dbReference type="GeneID" id="109466325"/>
<evidence type="ECO:0000256" key="1">
    <source>
        <dbReference type="ARBA" id="ARBA00004370"/>
    </source>
</evidence>
<keyword evidence="11" id="KW-0812">Transmembrane</keyword>